<dbReference type="PANTHER" id="PTHR10194">
    <property type="entry name" value="RAS GTPASE-ACTIVATING PROTEINS"/>
    <property type="match status" value="1"/>
</dbReference>
<dbReference type="GO" id="GO:0005096">
    <property type="term" value="F:GTPase activator activity"/>
    <property type="evidence" value="ECO:0007669"/>
    <property type="project" value="UniProtKB-KW"/>
</dbReference>
<dbReference type="EMBL" id="AJWK01012145">
    <property type="status" value="NOT_ANNOTATED_CDS"/>
    <property type="molecule type" value="Genomic_DNA"/>
</dbReference>
<keyword evidence="1" id="KW-0343">GTPase activation</keyword>
<accession>A0A1B0CH98</accession>
<dbReference type="SMART" id="SM00323">
    <property type="entry name" value="RasGAP"/>
    <property type="match status" value="1"/>
</dbReference>
<protein>
    <recommendedName>
        <fullName evidence="3">Ras-GAP domain-containing protein</fullName>
    </recommendedName>
</protein>
<dbReference type="Pfam" id="PF00616">
    <property type="entry name" value="RasGAP"/>
    <property type="match status" value="1"/>
</dbReference>
<dbReference type="VEuPathDB" id="VectorBase:LLONM1_006788"/>
<dbReference type="VEuPathDB" id="VectorBase:LLOJ003810"/>
<dbReference type="AlphaFoldDB" id="A0A1B0CH98"/>
<dbReference type="PROSITE" id="PS50018">
    <property type="entry name" value="RAS_GTPASE_ACTIV_2"/>
    <property type="match status" value="1"/>
</dbReference>
<dbReference type="SUPFAM" id="SSF48350">
    <property type="entry name" value="GTPase activation domain, GAP"/>
    <property type="match status" value="1"/>
</dbReference>
<dbReference type="FunFam" id="1.10.506.10:FF:000014">
    <property type="entry name" value="Neurofibromin 1"/>
    <property type="match status" value="1"/>
</dbReference>
<dbReference type="PANTHER" id="PTHR10194:SF142">
    <property type="entry name" value="NEUROFIBROMIN"/>
    <property type="match status" value="1"/>
</dbReference>
<dbReference type="Gene3D" id="1.10.506.10">
    <property type="entry name" value="GTPase Activation - p120gap, domain 1"/>
    <property type="match status" value="1"/>
</dbReference>
<dbReference type="Gene3D" id="3.40.525.10">
    <property type="entry name" value="CRAL-TRIO lipid binding domain"/>
    <property type="match status" value="1"/>
</dbReference>
<feature type="domain" description="Ras-GAP" evidence="3">
    <location>
        <begin position="869"/>
        <end position="1007"/>
    </location>
</feature>
<evidence type="ECO:0000256" key="2">
    <source>
        <dbReference type="ARBA" id="ARBA00022553"/>
    </source>
</evidence>
<sequence>IVTQPRLPWWPQIDLVYARSGELRALFTDTLNKATQGYIAHTPLRMITSLTLKSKDAQSRLTRPEEGPAHKALLLLLLPYRMIGTNTSQMAQSRMTLDQTMAYLIPISRYRFSLVISGLTKMLQRVNDTFQNPQNRQEHTEKYCYDSLIIILTTLERCLSSQTKDTARYDEAMNVKLLLREICQFIDVQSENNPNATSLKALASKVLFALSQNHFSAVFNRISARLQELSACSEENPDYSDIELIQHIDLDVIRLTKLLTETLLKFRLLKKSAHLILLNSLEKAMWTWIEFHPHEFAELQRNPNDELSKCCEQLFDILDLYAENKKSRSAVWPLQILLLILCPKVLEEIVNADSGAPCSVCHLKKRHFVEGIKKGLGSHASSKQLTESAAIACVKLCKASTYINIADSNNVIFQLVQSVINDLKALLFNPSKPFLRGQGYSFQDIDLMIDCWVSCFRIKPHNNEALKVCLSLSSHSAYHFVIISSLLKIVTQPRLPWWPQIDLVYARSGELRALFTDTLNKATQGYIAHTPLRMITSLTLKSKDAQSRLTRPEEGPAHKALLLLLVRLIHADPMLLLNSLGKAGHEVQSSTLELINGLVSLVHQPTMPDVAQEAMEALLALHSPDKIEVWNPEAPINTFWDVSSQVLFSISQKLIQHQIANYADVLKWMREILICRNTFLQRHKDYANVGSQIAICKHANIKLEVVFFTYLWSVDLDSIITSLSCFGLLCEEAEIRSGSDELTVTTILPNYHLFQELTVASSALTTSGTESKFCFFDHTQGRVALQKHIFCLLRKIEHCANGVQPAWEETYRCWEAQSKLLQTYPKGKTEDGQAEMFHRGMGKRRASHQSTEHDLDEQITEWANMTWIYGSSYLQSLLEPLIRPLLEEHTASFEVDPARLEPNEDIEQNRKNLTILTQKVFDAIINSAERFPPQLRSMCHCLYQVLSKRFPNLLQNNIGAVGTVIFLRFINPAIVSPQELGIVGKQVPISVKRGLMLMSKILQNIANHVEFSKEQHMLCFNDLLRANFETGRRFFIQIASDCETVDQTSHSMSFISDANVLALHRLLWTHQERIGDYLSSSRDHKAVGRRPFDKMATLLAYLGPPEHKPIDSHLLFSSYARWSSIDMSSTNFEEIMVKHQMHEKEEFKTLKSMNIFYQAGTNKDNHPVFYYIARRYK</sequence>
<keyword evidence="5" id="KW-1185">Reference proteome</keyword>
<evidence type="ECO:0000256" key="1">
    <source>
        <dbReference type="ARBA" id="ARBA00022468"/>
    </source>
</evidence>
<name>A0A1B0CH98_LUTLO</name>
<keyword evidence="2" id="KW-0597">Phosphoprotein</keyword>
<dbReference type="Proteomes" id="UP000092461">
    <property type="component" value="Unassembled WGS sequence"/>
</dbReference>
<dbReference type="EnsemblMetazoa" id="LLOJ003810-RA">
    <property type="protein sequence ID" value="LLOJ003810-PA"/>
    <property type="gene ID" value="LLOJ003810"/>
</dbReference>
<dbReference type="EMBL" id="AJWK01012143">
    <property type="status" value="NOT_ANNOTATED_CDS"/>
    <property type="molecule type" value="Genomic_DNA"/>
</dbReference>
<evidence type="ECO:0000259" key="3">
    <source>
        <dbReference type="PROSITE" id="PS50018"/>
    </source>
</evidence>
<evidence type="ECO:0000313" key="5">
    <source>
        <dbReference type="Proteomes" id="UP000092461"/>
    </source>
</evidence>
<reference evidence="4" key="1">
    <citation type="submission" date="2020-05" db="UniProtKB">
        <authorList>
            <consortium name="EnsemblMetazoa"/>
        </authorList>
    </citation>
    <scope>IDENTIFICATION</scope>
    <source>
        <strain evidence="4">Jacobina</strain>
    </source>
</reference>
<organism evidence="4 5">
    <name type="scientific">Lutzomyia longipalpis</name>
    <name type="common">Sand fly</name>
    <dbReference type="NCBI Taxonomy" id="7200"/>
    <lineage>
        <taxon>Eukaryota</taxon>
        <taxon>Metazoa</taxon>
        <taxon>Ecdysozoa</taxon>
        <taxon>Arthropoda</taxon>
        <taxon>Hexapoda</taxon>
        <taxon>Insecta</taxon>
        <taxon>Pterygota</taxon>
        <taxon>Neoptera</taxon>
        <taxon>Endopterygota</taxon>
        <taxon>Diptera</taxon>
        <taxon>Nematocera</taxon>
        <taxon>Psychodoidea</taxon>
        <taxon>Psychodidae</taxon>
        <taxon>Lutzomyia</taxon>
        <taxon>Lutzomyia</taxon>
    </lineage>
</organism>
<proteinExistence type="predicted"/>
<dbReference type="InterPro" id="IPR001936">
    <property type="entry name" value="RasGAP_dom"/>
</dbReference>
<dbReference type="EMBL" id="AJWK01012144">
    <property type="status" value="NOT_ANNOTATED_CDS"/>
    <property type="molecule type" value="Genomic_DNA"/>
</dbReference>
<dbReference type="InterPro" id="IPR008936">
    <property type="entry name" value="Rho_GTPase_activation_prot"/>
</dbReference>
<dbReference type="InterPro" id="IPR036865">
    <property type="entry name" value="CRAL-TRIO_dom_sf"/>
</dbReference>
<evidence type="ECO:0000313" key="4">
    <source>
        <dbReference type="EnsemblMetazoa" id="LLOJ003810-PA"/>
    </source>
</evidence>
<dbReference type="InterPro" id="IPR039360">
    <property type="entry name" value="Ras_GTPase"/>
</dbReference>